<keyword evidence="1" id="KW-0472">Membrane</keyword>
<keyword evidence="1" id="KW-0812">Transmembrane</keyword>
<proteinExistence type="predicted"/>
<dbReference type="NCBIfam" id="NF047528">
    <property type="entry name" value="LIMLP_03685_anti-sigma"/>
    <property type="match status" value="1"/>
</dbReference>
<sequence>MRNNSDFTRRAKMQKAISNEMTRNELGEFLSDPLSKKEFFELMKLKNQIGRLNVQTLPFTDVSIRAKERIFDFRNSFLAAACVLIFSALAIYFMFFRFHRDGLSIVRSITTGECSVDQNPNGKEILFKAGEDSFCDYKMEGDLGLTLRLLPNSEFYVVQNGNEADLNLNYGIVLFTTHKNRSFLKIRSKAKTLSSELLGTTLVLIANSSLKQYKILVLEGTIQVKDFGAQGMEPKVQVGYEIVKDYVDVGNQNASDSNTPRIGISKIESNTFKKYVILSKHSESILNEESNKNEHHDEKTISILRKESGSSERIPTYKIVLKNGKNFRGYVEETDRFYILTDAEGKRTEIDKKDIEELELISSEN</sequence>
<name>A0A5F2B3N8_9LEPT</name>
<evidence type="ECO:0000256" key="1">
    <source>
        <dbReference type="SAM" id="Phobius"/>
    </source>
</evidence>
<organism evidence="2 3">
    <name type="scientific">Leptospira barantonii</name>
    <dbReference type="NCBI Taxonomy" id="2023184"/>
    <lineage>
        <taxon>Bacteria</taxon>
        <taxon>Pseudomonadati</taxon>
        <taxon>Spirochaetota</taxon>
        <taxon>Spirochaetia</taxon>
        <taxon>Leptospirales</taxon>
        <taxon>Leptospiraceae</taxon>
        <taxon>Leptospira</taxon>
    </lineage>
</organism>
<dbReference type="Proteomes" id="UP000298429">
    <property type="component" value="Unassembled WGS sequence"/>
</dbReference>
<protein>
    <submittedName>
        <fullName evidence="2">Iron dicitrate transport regulator FecR</fullName>
    </submittedName>
</protein>
<dbReference type="OrthoDB" id="345310at2"/>
<keyword evidence="1" id="KW-1133">Transmembrane helix</keyword>
<dbReference type="RefSeq" id="WP_135671270.1">
    <property type="nucleotide sequence ID" value="NZ_RQGN01000062.1"/>
</dbReference>
<accession>A0A5F2B3N8</accession>
<gene>
    <name evidence="2" type="ORF">EHQ76_12750</name>
</gene>
<feature type="transmembrane region" description="Helical" evidence="1">
    <location>
        <begin position="77"/>
        <end position="98"/>
    </location>
</feature>
<evidence type="ECO:0000313" key="3">
    <source>
        <dbReference type="Proteomes" id="UP000298429"/>
    </source>
</evidence>
<comment type="caution">
    <text evidence="2">The sequence shown here is derived from an EMBL/GenBank/DDBJ whole genome shotgun (WGS) entry which is preliminary data.</text>
</comment>
<reference evidence="2 3" key="1">
    <citation type="journal article" date="2019" name="PLoS Negl. Trop. Dis.">
        <title>Revisiting the worldwide diversity of Leptospira species in the environment.</title>
        <authorList>
            <person name="Vincent A.T."/>
            <person name="Schiettekatte O."/>
            <person name="Bourhy P."/>
            <person name="Veyrier F.J."/>
            <person name="Picardeau M."/>
        </authorList>
    </citation>
    <scope>NUCLEOTIDE SEQUENCE [LARGE SCALE GENOMIC DNA]</scope>
    <source>
        <strain evidence="2 3">201702444</strain>
    </source>
</reference>
<dbReference type="EMBL" id="RQGN01000062">
    <property type="protein sequence ID" value="TGM00148.1"/>
    <property type="molecule type" value="Genomic_DNA"/>
</dbReference>
<dbReference type="AlphaFoldDB" id="A0A5F2B3N8"/>
<evidence type="ECO:0000313" key="2">
    <source>
        <dbReference type="EMBL" id="TGM00148.1"/>
    </source>
</evidence>